<keyword evidence="11 13" id="KW-0472">Membrane</keyword>
<keyword evidence="12" id="KW-0456">Lyase</keyword>
<comment type="subcellular location">
    <subcellularLocation>
        <location evidence="3">Membrane</location>
        <topology evidence="3">Multi-pass membrane protein</topology>
    </subcellularLocation>
</comment>
<dbReference type="GO" id="GO:0005886">
    <property type="term" value="C:plasma membrane"/>
    <property type="evidence" value="ECO:0007669"/>
    <property type="project" value="TreeGrafter"/>
</dbReference>
<feature type="transmembrane region" description="Helical" evidence="13">
    <location>
        <begin position="63"/>
        <end position="82"/>
    </location>
</feature>
<comment type="catalytic activity">
    <reaction evidence="1">
        <text>GTP = 3',5'-cyclic GMP + diphosphate</text>
        <dbReference type="Rhea" id="RHEA:13665"/>
        <dbReference type="ChEBI" id="CHEBI:33019"/>
        <dbReference type="ChEBI" id="CHEBI:37565"/>
        <dbReference type="ChEBI" id="CHEBI:57746"/>
        <dbReference type="EC" id="4.6.1.2"/>
    </reaction>
</comment>
<dbReference type="GO" id="GO:0035556">
    <property type="term" value="P:intracellular signal transduction"/>
    <property type="evidence" value="ECO:0007669"/>
    <property type="project" value="InterPro"/>
</dbReference>
<evidence type="ECO:0000313" key="15">
    <source>
        <dbReference type="EnsemblMetazoa" id="OVOC6299.1"/>
    </source>
</evidence>
<evidence type="ECO:0000256" key="10">
    <source>
        <dbReference type="ARBA" id="ARBA00022989"/>
    </source>
</evidence>
<accession>A0A8R1Y0W0</accession>
<sequence length="454" mass="52337">MHSFEQHATNSIGILHNEIRNVLLRYWRNIDRVRLQFFHIWLFIFSILQTGLINYLILQQQSLLHLSVVIFLILYISFNLFVINYMEKIGKMNISIISLILINTFSILIWIIYLSIIIEEVANDNSTQIFTIYGGLCLTVLFPFLIMPKFRRVFLIISIIWSIYNVLIYAILTWNTILKYAQFSCMLISLLVDQTTLIIIGAIEDANEAANRANLSLRLSEAVNRRIELQALKDRQDQLLLSVIPAYLTERVSKTILNSSENDNKQIKNRNLFHEFHVQYHANVSILFADIINFTVLAARLSAQELVYTLNELYSKFDQDAQMLQCMRIKFLGDCYYCVSGMPLNRPNHADMCVAMGLEMIKTIKQVRLATNVDVNMRIGVHTGSVLCGVLGLRKWQFDIWSDDVILANHMEAAGTPGCLLRFFKYVNVKCHMSAGKVFCVVTETNFGEKSFID</sequence>
<dbReference type="SUPFAM" id="SSF55073">
    <property type="entry name" value="Nucleotide cyclase"/>
    <property type="match status" value="1"/>
</dbReference>
<evidence type="ECO:0000256" key="11">
    <source>
        <dbReference type="ARBA" id="ARBA00023136"/>
    </source>
</evidence>
<dbReference type="GO" id="GO:0004016">
    <property type="term" value="F:adenylate cyclase activity"/>
    <property type="evidence" value="ECO:0007669"/>
    <property type="project" value="UniProtKB-EC"/>
</dbReference>
<dbReference type="GO" id="GO:0006171">
    <property type="term" value="P:cAMP biosynthetic process"/>
    <property type="evidence" value="ECO:0007669"/>
    <property type="project" value="TreeGrafter"/>
</dbReference>
<reference evidence="16" key="1">
    <citation type="submission" date="2013-10" db="EMBL/GenBank/DDBJ databases">
        <title>Genome sequencing of Onchocerca volvulus.</title>
        <authorList>
            <person name="Cotton J."/>
            <person name="Tsai J."/>
            <person name="Stanley E."/>
            <person name="Tracey A."/>
            <person name="Holroyd N."/>
            <person name="Lustigman S."/>
            <person name="Berriman M."/>
        </authorList>
    </citation>
    <scope>NUCLEOTIDE SEQUENCE</scope>
</reference>
<keyword evidence="16" id="KW-1185">Reference proteome</keyword>
<dbReference type="Pfam" id="PF00211">
    <property type="entry name" value="Guanylate_cyc"/>
    <property type="match status" value="1"/>
</dbReference>
<evidence type="ECO:0000256" key="12">
    <source>
        <dbReference type="ARBA" id="ARBA00023239"/>
    </source>
</evidence>
<dbReference type="SMART" id="SM00044">
    <property type="entry name" value="CYCc"/>
    <property type="match status" value="1"/>
</dbReference>
<evidence type="ECO:0000256" key="1">
    <source>
        <dbReference type="ARBA" id="ARBA00001436"/>
    </source>
</evidence>
<organism evidence="15 16">
    <name type="scientific">Onchocerca volvulus</name>
    <dbReference type="NCBI Taxonomy" id="6282"/>
    <lineage>
        <taxon>Eukaryota</taxon>
        <taxon>Metazoa</taxon>
        <taxon>Ecdysozoa</taxon>
        <taxon>Nematoda</taxon>
        <taxon>Chromadorea</taxon>
        <taxon>Rhabditida</taxon>
        <taxon>Spirurina</taxon>
        <taxon>Spiruromorpha</taxon>
        <taxon>Filarioidea</taxon>
        <taxon>Onchocercidae</taxon>
        <taxon>Onchocerca</taxon>
    </lineage>
</organism>
<evidence type="ECO:0000259" key="14">
    <source>
        <dbReference type="PROSITE" id="PS50125"/>
    </source>
</evidence>
<feature type="domain" description="Guanylate cyclase" evidence="14">
    <location>
        <begin position="285"/>
        <end position="412"/>
    </location>
</feature>
<feature type="transmembrane region" description="Helical" evidence="13">
    <location>
        <begin position="153"/>
        <end position="174"/>
    </location>
</feature>
<dbReference type="Gene3D" id="3.30.70.1230">
    <property type="entry name" value="Nucleotide cyclase"/>
    <property type="match status" value="1"/>
</dbReference>
<dbReference type="PANTHER" id="PTHR45627">
    <property type="entry name" value="ADENYLATE CYCLASE TYPE 1"/>
    <property type="match status" value="1"/>
</dbReference>
<dbReference type="Proteomes" id="UP000024404">
    <property type="component" value="Unassembled WGS sequence"/>
</dbReference>
<feature type="transmembrane region" description="Helical" evidence="13">
    <location>
        <begin position="128"/>
        <end position="146"/>
    </location>
</feature>
<dbReference type="GO" id="GO:0007193">
    <property type="term" value="P:adenylate cyclase-inhibiting G protein-coupled receptor signaling pathway"/>
    <property type="evidence" value="ECO:0007669"/>
    <property type="project" value="TreeGrafter"/>
</dbReference>
<evidence type="ECO:0000256" key="13">
    <source>
        <dbReference type="SAM" id="Phobius"/>
    </source>
</evidence>
<dbReference type="InterPro" id="IPR001054">
    <property type="entry name" value="A/G_cyclase"/>
</dbReference>
<dbReference type="AlphaFoldDB" id="A0A8R1Y0W0"/>
<evidence type="ECO:0000256" key="7">
    <source>
        <dbReference type="ARBA" id="ARBA00022741"/>
    </source>
</evidence>
<dbReference type="CDD" id="cd07302">
    <property type="entry name" value="CHD"/>
    <property type="match status" value="1"/>
</dbReference>
<evidence type="ECO:0000313" key="16">
    <source>
        <dbReference type="Proteomes" id="UP000024404"/>
    </source>
</evidence>
<dbReference type="FunFam" id="3.30.70.1230:FF:000024">
    <property type="entry name" value="ACXA, isoform A"/>
    <property type="match status" value="1"/>
</dbReference>
<dbReference type="InterPro" id="IPR029787">
    <property type="entry name" value="Nucleotide_cyclase"/>
</dbReference>
<comment type="catalytic activity">
    <reaction evidence="2">
        <text>ATP = 3',5'-cyclic AMP + diphosphate</text>
        <dbReference type="Rhea" id="RHEA:15389"/>
        <dbReference type="ChEBI" id="CHEBI:30616"/>
        <dbReference type="ChEBI" id="CHEBI:33019"/>
        <dbReference type="ChEBI" id="CHEBI:58165"/>
        <dbReference type="EC" id="4.6.1.1"/>
    </reaction>
</comment>
<evidence type="ECO:0000256" key="5">
    <source>
        <dbReference type="ARBA" id="ARBA00022692"/>
    </source>
</evidence>
<dbReference type="PROSITE" id="PS50125">
    <property type="entry name" value="GUANYLATE_CYCLASE_2"/>
    <property type="match status" value="1"/>
</dbReference>
<dbReference type="PANTHER" id="PTHR45627:SF12">
    <property type="entry name" value="ADENYLATE CYCLASE TYPE 2"/>
    <property type="match status" value="1"/>
</dbReference>
<protein>
    <recommendedName>
        <fullName evidence="4">adenylate cyclase</fullName>
        <ecNumber evidence="4">4.6.1.1</ecNumber>
    </recommendedName>
</protein>
<keyword evidence="8" id="KW-0067">ATP-binding</keyword>
<reference evidence="15" key="2">
    <citation type="submission" date="2022-06" db="UniProtKB">
        <authorList>
            <consortium name="EnsemblMetazoa"/>
        </authorList>
    </citation>
    <scope>IDENTIFICATION</scope>
</reference>
<dbReference type="GO" id="GO:0046872">
    <property type="term" value="F:metal ion binding"/>
    <property type="evidence" value="ECO:0007669"/>
    <property type="project" value="UniProtKB-KW"/>
</dbReference>
<dbReference type="GO" id="GO:0004383">
    <property type="term" value="F:guanylate cyclase activity"/>
    <property type="evidence" value="ECO:0007669"/>
    <property type="project" value="UniProtKB-EC"/>
</dbReference>
<keyword evidence="9" id="KW-0460">Magnesium</keyword>
<evidence type="ECO:0000256" key="3">
    <source>
        <dbReference type="ARBA" id="ARBA00004141"/>
    </source>
</evidence>
<proteinExistence type="predicted"/>
<keyword evidence="10 13" id="KW-1133">Transmembrane helix</keyword>
<dbReference type="OMA" id="KCHMSAG"/>
<evidence type="ECO:0000256" key="6">
    <source>
        <dbReference type="ARBA" id="ARBA00022723"/>
    </source>
</evidence>
<name>A0A8R1Y0W0_ONCVO</name>
<keyword evidence="7" id="KW-0547">Nucleotide-binding</keyword>
<evidence type="ECO:0000256" key="8">
    <source>
        <dbReference type="ARBA" id="ARBA00022840"/>
    </source>
</evidence>
<dbReference type="EnsemblMetazoa" id="OVOC6299.1">
    <property type="protein sequence ID" value="OVOC6299.1"/>
    <property type="gene ID" value="WBGene00243108"/>
</dbReference>
<dbReference type="EC" id="4.6.1.1" evidence="4"/>
<keyword evidence="5 13" id="KW-0812">Transmembrane</keyword>
<dbReference type="EMBL" id="CMVM020000170">
    <property type="status" value="NOT_ANNOTATED_CDS"/>
    <property type="molecule type" value="Genomic_DNA"/>
</dbReference>
<evidence type="ECO:0000256" key="9">
    <source>
        <dbReference type="ARBA" id="ARBA00022842"/>
    </source>
</evidence>
<feature type="transmembrane region" description="Helical" evidence="13">
    <location>
        <begin position="37"/>
        <end position="57"/>
    </location>
</feature>
<feature type="transmembrane region" description="Helical" evidence="13">
    <location>
        <begin position="94"/>
        <end position="116"/>
    </location>
</feature>
<dbReference type="GO" id="GO:0007189">
    <property type="term" value="P:adenylate cyclase-activating G protein-coupled receptor signaling pathway"/>
    <property type="evidence" value="ECO:0007669"/>
    <property type="project" value="TreeGrafter"/>
</dbReference>
<dbReference type="GO" id="GO:0005524">
    <property type="term" value="F:ATP binding"/>
    <property type="evidence" value="ECO:0007669"/>
    <property type="project" value="UniProtKB-KW"/>
</dbReference>
<evidence type="ECO:0000256" key="2">
    <source>
        <dbReference type="ARBA" id="ARBA00001593"/>
    </source>
</evidence>
<evidence type="ECO:0000256" key="4">
    <source>
        <dbReference type="ARBA" id="ARBA00012201"/>
    </source>
</evidence>
<keyword evidence="6" id="KW-0479">Metal-binding</keyword>